<reference evidence="1 2" key="1">
    <citation type="submission" date="2013-09" db="EMBL/GenBank/DDBJ databases">
        <authorList>
            <person name="Zeng Z."/>
            <person name="Chen C."/>
        </authorList>
    </citation>
    <scope>NUCLEOTIDE SEQUENCE [LARGE SCALE GENOMIC DNA]</scope>
    <source>
        <strain evidence="1 2">WB 3.3-2</strain>
    </source>
</reference>
<sequence>MKKWLFILLVCTTAFCQERKPLQGKVITGNTGISNIFVINKATGAEVKTDALGGFAIPAKPGDKIAVYSNTIEARDFAISEKSFIEIPYVVEVDLKGTELKEVVVEAKVTSQSLGLVPKNYKFPTPAERRAKRYAAAVPGFGISYVINALSGNLYMLRLAAKYAEKEVLIQNLGNIYTEDEITAECGVPKEYAKGFLYYAADNQQLADLIKVKDTGGAKLLMNELGLKYLEVIKDE</sequence>
<evidence type="ECO:0000313" key="1">
    <source>
        <dbReference type="EMBL" id="KGO86451.1"/>
    </source>
</evidence>
<gene>
    <name evidence="1" type="ORF">Q765_11270</name>
</gene>
<organism evidence="1 2">
    <name type="scientific">Flavobacterium rivuli WB 3.3-2 = DSM 21788</name>
    <dbReference type="NCBI Taxonomy" id="1121895"/>
    <lineage>
        <taxon>Bacteria</taxon>
        <taxon>Pseudomonadati</taxon>
        <taxon>Bacteroidota</taxon>
        <taxon>Flavobacteriia</taxon>
        <taxon>Flavobacteriales</taxon>
        <taxon>Flavobacteriaceae</taxon>
        <taxon>Flavobacterium</taxon>
    </lineage>
</organism>
<dbReference type="AlphaFoldDB" id="A0A0A2M4B0"/>
<name>A0A0A2M4B0_9FLAO</name>
<proteinExistence type="predicted"/>
<evidence type="ECO:0000313" key="2">
    <source>
        <dbReference type="Proteomes" id="UP000030152"/>
    </source>
</evidence>
<dbReference type="RefSeq" id="WP_020213801.1">
    <property type="nucleotide sequence ID" value="NZ_JRLX01000010.1"/>
</dbReference>
<dbReference type="Proteomes" id="UP000030152">
    <property type="component" value="Unassembled WGS sequence"/>
</dbReference>
<comment type="caution">
    <text evidence="1">The sequence shown here is derived from an EMBL/GenBank/DDBJ whole genome shotgun (WGS) entry which is preliminary data.</text>
</comment>
<protein>
    <recommendedName>
        <fullName evidence="3">Carboxypeptidase regulatory-like domain-containing protein</fullName>
    </recommendedName>
</protein>
<dbReference type="OrthoDB" id="1427655at2"/>
<dbReference type="EMBL" id="JRLX01000010">
    <property type="protein sequence ID" value="KGO86451.1"/>
    <property type="molecule type" value="Genomic_DNA"/>
</dbReference>
<keyword evidence="2" id="KW-1185">Reference proteome</keyword>
<accession>A0A0A2M4B0</accession>
<evidence type="ECO:0008006" key="3">
    <source>
        <dbReference type="Google" id="ProtNLM"/>
    </source>
</evidence>
<dbReference type="STRING" id="1121895.GCA_000378485_02633"/>